<evidence type="ECO:0000313" key="2">
    <source>
        <dbReference type="EMBL" id="MBB5198275.1"/>
    </source>
</evidence>
<name>A0A840RKV4_9BURK</name>
<dbReference type="EMBL" id="JACHHQ010000001">
    <property type="protein sequence ID" value="MBB5198275.1"/>
    <property type="molecule type" value="Genomic_DNA"/>
</dbReference>
<evidence type="ECO:0000256" key="1">
    <source>
        <dbReference type="SAM" id="Phobius"/>
    </source>
</evidence>
<protein>
    <submittedName>
        <fullName evidence="2">Uncharacterized protein</fullName>
    </submittedName>
</protein>
<sequence>MLKPRKRLPKSRIADDDGASLGCNILVNSGWHYGKHASISNVEIRGYQCKYLALHFLLFCGSIYFSYYVSFNAYS</sequence>
<dbReference type="AlphaFoldDB" id="A0A840RKV4"/>
<reference evidence="2 3" key="1">
    <citation type="submission" date="2020-08" db="EMBL/GenBank/DDBJ databases">
        <title>Genomic Encyclopedia of Type Strains, Phase IV (KMG-IV): sequencing the most valuable type-strain genomes for metagenomic binning, comparative biology and taxonomic classification.</title>
        <authorList>
            <person name="Goeker M."/>
        </authorList>
    </citation>
    <scope>NUCLEOTIDE SEQUENCE [LARGE SCALE GENOMIC DNA]</scope>
    <source>
        <strain evidence="2 3">DSM 23240</strain>
    </source>
</reference>
<organism evidence="2 3">
    <name type="scientific">Glaciimonas immobilis</name>
    <dbReference type="NCBI Taxonomy" id="728004"/>
    <lineage>
        <taxon>Bacteria</taxon>
        <taxon>Pseudomonadati</taxon>
        <taxon>Pseudomonadota</taxon>
        <taxon>Betaproteobacteria</taxon>
        <taxon>Burkholderiales</taxon>
        <taxon>Oxalobacteraceae</taxon>
        <taxon>Glaciimonas</taxon>
    </lineage>
</organism>
<dbReference type="Proteomes" id="UP000571084">
    <property type="component" value="Unassembled WGS sequence"/>
</dbReference>
<gene>
    <name evidence="2" type="ORF">HNR39_000085</name>
</gene>
<evidence type="ECO:0000313" key="3">
    <source>
        <dbReference type="Proteomes" id="UP000571084"/>
    </source>
</evidence>
<keyword evidence="1" id="KW-1133">Transmembrane helix</keyword>
<accession>A0A840RKV4</accession>
<feature type="transmembrane region" description="Helical" evidence="1">
    <location>
        <begin position="51"/>
        <end position="69"/>
    </location>
</feature>
<keyword evidence="1" id="KW-0472">Membrane</keyword>
<keyword evidence="1" id="KW-0812">Transmembrane</keyword>
<proteinExistence type="predicted"/>
<comment type="caution">
    <text evidence="2">The sequence shown here is derived from an EMBL/GenBank/DDBJ whole genome shotgun (WGS) entry which is preliminary data.</text>
</comment>
<keyword evidence="3" id="KW-1185">Reference proteome</keyword>